<protein>
    <submittedName>
        <fullName evidence="1">Uncharacterized protein</fullName>
    </submittedName>
</protein>
<dbReference type="Proteomes" id="UP000613740">
    <property type="component" value="Unassembled WGS sequence"/>
</dbReference>
<proteinExistence type="predicted"/>
<keyword evidence="2" id="KW-1185">Reference proteome</keyword>
<comment type="caution">
    <text evidence="1">The sequence shown here is derived from an EMBL/GenBank/DDBJ whole genome shotgun (WGS) entry which is preliminary data.</text>
</comment>
<dbReference type="OrthoDB" id="532569at2759"/>
<dbReference type="EMBL" id="JAEHOD010000048">
    <property type="protein sequence ID" value="KAG2437012.1"/>
    <property type="molecule type" value="Genomic_DNA"/>
</dbReference>
<reference evidence="1" key="1">
    <citation type="journal article" date="2020" name="bioRxiv">
        <title>Comparative genomics of Chlamydomonas.</title>
        <authorList>
            <person name="Craig R.J."/>
            <person name="Hasan A.R."/>
            <person name="Ness R.W."/>
            <person name="Keightley P.D."/>
        </authorList>
    </citation>
    <scope>NUCLEOTIDE SEQUENCE</scope>
    <source>
        <strain evidence="1">CCAP 11/173</strain>
    </source>
</reference>
<sequence>MQRSTELLGALQRAGAALASPAASRQLSTLVEKFTFGSAADGPISSLGSNVKLSVKGSGKGIDVSVSAGAGSAKASYAPADLRKVAASALALQDVSRISTAHSAFMNYLLTLTHERYSVLASWPDFTKAYGKDYYYRAHPDDLRKFYSMVDEFHRMWDVVTEFNSLSGLASQLVPGYRVRRHNTVHPALGPATADGAVVQFLLANAK</sequence>
<evidence type="ECO:0000313" key="1">
    <source>
        <dbReference type="EMBL" id="KAG2437012.1"/>
    </source>
</evidence>
<organism evidence="1 2">
    <name type="scientific">Chlamydomonas schloesseri</name>
    <dbReference type="NCBI Taxonomy" id="2026947"/>
    <lineage>
        <taxon>Eukaryota</taxon>
        <taxon>Viridiplantae</taxon>
        <taxon>Chlorophyta</taxon>
        <taxon>core chlorophytes</taxon>
        <taxon>Chlorophyceae</taxon>
        <taxon>CS clade</taxon>
        <taxon>Chlamydomonadales</taxon>
        <taxon>Chlamydomonadaceae</taxon>
        <taxon>Chlamydomonas</taxon>
    </lineage>
</organism>
<name>A0A835T4S2_9CHLO</name>
<evidence type="ECO:0000313" key="2">
    <source>
        <dbReference type="Proteomes" id="UP000613740"/>
    </source>
</evidence>
<gene>
    <name evidence="1" type="ORF">HYH02_011443</name>
</gene>
<dbReference type="AlphaFoldDB" id="A0A835T4S2"/>
<accession>A0A835T4S2</accession>